<gene>
    <name evidence="2" type="ORF">A1019T_00239</name>
</gene>
<evidence type="ECO:0000313" key="3">
    <source>
        <dbReference type="Proteomes" id="UP000188169"/>
    </source>
</evidence>
<dbReference type="GO" id="GO:0008289">
    <property type="term" value="F:lipid binding"/>
    <property type="evidence" value="ECO:0007669"/>
    <property type="project" value="UniProtKB-KW"/>
</dbReference>
<dbReference type="Pfam" id="PF02645">
    <property type="entry name" value="DegV"/>
    <property type="match status" value="1"/>
</dbReference>
<name>A0A1R4ECV9_9GAMM</name>
<keyword evidence="3" id="KW-1185">Reference proteome</keyword>
<dbReference type="RefSeq" id="WP_077447689.1">
    <property type="nucleotide sequence ID" value="NZ_FUGD01000039.1"/>
</dbReference>
<dbReference type="Proteomes" id="UP000188169">
    <property type="component" value="Unassembled WGS sequence"/>
</dbReference>
<dbReference type="Gene3D" id="3.30.1180.10">
    <property type="match status" value="1"/>
</dbReference>
<dbReference type="OrthoDB" id="9781230at2"/>
<protein>
    <submittedName>
        <fullName evidence="2">DegV domain-containing protein</fullName>
    </submittedName>
</protein>
<reference evidence="3" key="1">
    <citation type="submission" date="2017-02" db="EMBL/GenBank/DDBJ databases">
        <authorList>
            <person name="Mornico D."/>
        </authorList>
    </citation>
    <scope>NUCLEOTIDE SEQUENCE [LARGE SCALE GENOMIC DNA]</scope>
</reference>
<dbReference type="InterPro" id="IPR050270">
    <property type="entry name" value="DegV_domain_contain"/>
</dbReference>
<dbReference type="PROSITE" id="PS51482">
    <property type="entry name" value="DEGV"/>
    <property type="match status" value="1"/>
</dbReference>
<proteinExistence type="predicted"/>
<evidence type="ECO:0000313" key="2">
    <source>
        <dbReference type="EMBL" id="SJM36278.1"/>
    </source>
</evidence>
<dbReference type="NCBIfam" id="TIGR00762">
    <property type="entry name" value="DegV"/>
    <property type="match status" value="1"/>
</dbReference>
<dbReference type="Gene3D" id="3.40.50.10170">
    <property type="match status" value="1"/>
</dbReference>
<organism evidence="2 3">
    <name type="scientific">Psychrobacter pasteurii</name>
    <dbReference type="NCBI Taxonomy" id="1945520"/>
    <lineage>
        <taxon>Bacteria</taxon>
        <taxon>Pseudomonadati</taxon>
        <taxon>Pseudomonadota</taxon>
        <taxon>Gammaproteobacteria</taxon>
        <taxon>Moraxellales</taxon>
        <taxon>Moraxellaceae</taxon>
        <taxon>Psychrobacter</taxon>
    </lineage>
</organism>
<dbReference type="SUPFAM" id="SSF82549">
    <property type="entry name" value="DAK1/DegV-like"/>
    <property type="match status" value="1"/>
</dbReference>
<dbReference type="EMBL" id="FUGD01000039">
    <property type="protein sequence ID" value="SJM36278.1"/>
    <property type="molecule type" value="Genomic_DNA"/>
</dbReference>
<dbReference type="PANTHER" id="PTHR33434">
    <property type="entry name" value="DEGV DOMAIN-CONTAINING PROTEIN DR_1986-RELATED"/>
    <property type="match status" value="1"/>
</dbReference>
<dbReference type="InterPro" id="IPR003797">
    <property type="entry name" value="DegV"/>
</dbReference>
<dbReference type="PANTHER" id="PTHR33434:SF2">
    <property type="entry name" value="FATTY ACID-BINDING PROTEIN TM_1468"/>
    <property type="match status" value="1"/>
</dbReference>
<keyword evidence="1" id="KW-0446">Lipid-binding</keyword>
<dbReference type="InterPro" id="IPR043168">
    <property type="entry name" value="DegV_C"/>
</dbReference>
<evidence type="ECO:0000256" key="1">
    <source>
        <dbReference type="ARBA" id="ARBA00023121"/>
    </source>
</evidence>
<dbReference type="AlphaFoldDB" id="A0A1R4ECV9"/>
<sequence length="294" mass="32645">MSRIVLTTSSSGLDDMDIQHNVELIRLRIHVNDVEFIDGKNINSERLQYLMNEVSHSPVHTSPAPAHEVAMILSNLQSRGIKEVFITTLSSKVSESYQIISEVAKSFADNMDIYVYDTKDLNACEALLALEADYFMQQGYAMSDIASRLDALRRSHHMLFAADDLSYLIKNKKISGAAGFFANLFSIKPVLQVSKEGEVVPISKIRKIDKAFEYMVNQFAEVLPRKDSFAYILSAGRPDLDSRFIEMLKQRTGVDNIAVLPVSAISLANHGPSGLGLCVFEGDVPQAASMFAKF</sequence>
<accession>A0A1R4ECV9</accession>